<accession>A0ABY8CR37</accession>
<gene>
    <name evidence="1" type="ORF">PYH38_000459</name>
</gene>
<proteinExistence type="predicted"/>
<organism evidence="1 2">
    <name type="scientific">Sinorhizobium numidicum</name>
    <dbReference type="NCBI Taxonomy" id="680248"/>
    <lineage>
        <taxon>Bacteria</taxon>
        <taxon>Pseudomonadati</taxon>
        <taxon>Pseudomonadota</taxon>
        <taxon>Alphaproteobacteria</taxon>
        <taxon>Hyphomicrobiales</taxon>
        <taxon>Rhizobiaceae</taxon>
        <taxon>Sinorhizobium/Ensifer group</taxon>
        <taxon>Sinorhizobium</taxon>
    </lineage>
</organism>
<dbReference type="RefSeq" id="WP_280731844.1">
    <property type="nucleotide sequence ID" value="NZ_CP120367.1"/>
</dbReference>
<name>A0ABY8CR37_9HYPH</name>
<keyword evidence="2" id="KW-1185">Reference proteome</keyword>
<protein>
    <submittedName>
        <fullName evidence="1">Uncharacterized protein</fullName>
    </submittedName>
</protein>
<reference evidence="1 2" key="1">
    <citation type="submission" date="2023-03" db="EMBL/GenBank/DDBJ databases">
        <authorList>
            <person name="Kaur S."/>
            <person name="Espinosa-Saiz D."/>
            <person name="Velazquez E."/>
            <person name="Menendez E."/>
            <person name="diCenzo G.C."/>
        </authorList>
    </citation>
    <scope>NUCLEOTIDE SEQUENCE [LARGE SCALE GENOMIC DNA]</scope>
    <source>
        <strain evidence="1 2">LMG 27395</strain>
    </source>
</reference>
<evidence type="ECO:0000313" key="1">
    <source>
        <dbReference type="EMBL" id="WEX81108.1"/>
    </source>
</evidence>
<dbReference type="Proteomes" id="UP001235547">
    <property type="component" value="Chromosome 2"/>
</dbReference>
<evidence type="ECO:0000313" key="2">
    <source>
        <dbReference type="Proteomes" id="UP001235547"/>
    </source>
</evidence>
<dbReference type="EMBL" id="CP120370">
    <property type="protein sequence ID" value="WEX81108.1"/>
    <property type="molecule type" value="Genomic_DNA"/>
</dbReference>
<sequence>MDDRDTESASHTKPASDLLGIAAQLAALAEDIKVLATVPVEQPISIEPDVKPEASSE</sequence>